<dbReference type="Proteomes" id="UP000321820">
    <property type="component" value="Chromosome"/>
</dbReference>
<evidence type="ECO:0000256" key="2">
    <source>
        <dbReference type="SAM" id="Phobius"/>
    </source>
</evidence>
<name>A0A5B9E5G7_9BACT</name>
<dbReference type="AlphaFoldDB" id="A0A5B9E5G7"/>
<evidence type="ECO:0000313" key="4">
    <source>
        <dbReference type="Proteomes" id="UP000321820"/>
    </source>
</evidence>
<organism evidence="3 4">
    <name type="scientific">Terriglobus albidus</name>
    <dbReference type="NCBI Taxonomy" id="1592106"/>
    <lineage>
        <taxon>Bacteria</taxon>
        <taxon>Pseudomonadati</taxon>
        <taxon>Acidobacteriota</taxon>
        <taxon>Terriglobia</taxon>
        <taxon>Terriglobales</taxon>
        <taxon>Acidobacteriaceae</taxon>
        <taxon>Terriglobus</taxon>
    </lineage>
</organism>
<dbReference type="RefSeq" id="WP_147646683.1">
    <property type="nucleotide sequence ID" value="NZ_CP042806.1"/>
</dbReference>
<keyword evidence="2" id="KW-0472">Membrane</keyword>
<feature type="transmembrane region" description="Helical" evidence="2">
    <location>
        <begin position="37"/>
        <end position="57"/>
    </location>
</feature>
<gene>
    <name evidence="3" type="ORF">FTW19_05390</name>
</gene>
<keyword evidence="4" id="KW-1185">Reference proteome</keyword>
<evidence type="ECO:0000256" key="1">
    <source>
        <dbReference type="SAM" id="MobiDB-lite"/>
    </source>
</evidence>
<sequence length="174" mass="19238">MEELDDLLRREANAEPLHGFEERILHRVASQRDRRSLWVWAVGAAAICAAGIVIWTARSPKPLEQKPAITIVQSPAEGTLVSLPMKPLPSPSAPSRHVRKDRPALGPVITTATEEKLPKLDVFPSPVEDTPERRMLAALSDPRVAEAAADLKQRQEEPIEIAEIHIAPLPEEPR</sequence>
<feature type="region of interest" description="Disordered" evidence="1">
    <location>
        <begin position="82"/>
        <end position="103"/>
    </location>
</feature>
<accession>A0A5B9E5G7</accession>
<dbReference type="KEGG" id="talb:FTW19_05390"/>
<evidence type="ECO:0000313" key="3">
    <source>
        <dbReference type="EMBL" id="QEE27492.1"/>
    </source>
</evidence>
<proteinExistence type="predicted"/>
<protein>
    <submittedName>
        <fullName evidence="3">Uncharacterized protein</fullName>
    </submittedName>
</protein>
<keyword evidence="2" id="KW-1133">Transmembrane helix</keyword>
<dbReference type="EMBL" id="CP042806">
    <property type="protein sequence ID" value="QEE27492.1"/>
    <property type="molecule type" value="Genomic_DNA"/>
</dbReference>
<keyword evidence="2" id="KW-0812">Transmembrane</keyword>
<reference evidence="3 4" key="1">
    <citation type="submission" date="2019-08" db="EMBL/GenBank/DDBJ databases">
        <title>Complete genome sequence of Terriglobus albidus strain ORNL.</title>
        <authorList>
            <person name="Podar M."/>
        </authorList>
    </citation>
    <scope>NUCLEOTIDE SEQUENCE [LARGE SCALE GENOMIC DNA]</scope>
    <source>
        <strain evidence="3 4">ORNL</strain>
    </source>
</reference>